<feature type="transmembrane region" description="Helical" evidence="1">
    <location>
        <begin position="92"/>
        <end position="111"/>
    </location>
</feature>
<organism evidence="2 3">
    <name type="scientific">Gemelliphila asaccharolytica</name>
    <dbReference type="NCBI Taxonomy" id="502393"/>
    <lineage>
        <taxon>Bacteria</taxon>
        <taxon>Bacillati</taxon>
        <taxon>Bacillota</taxon>
        <taxon>Bacilli</taxon>
        <taxon>Bacillales</taxon>
        <taxon>Gemellaceae</taxon>
        <taxon>Gemelliphila</taxon>
    </lineage>
</organism>
<proteinExistence type="predicted"/>
<gene>
    <name evidence="2" type="ORF">HMPREF1871_00295</name>
</gene>
<evidence type="ECO:0000256" key="1">
    <source>
        <dbReference type="SAM" id="Phobius"/>
    </source>
</evidence>
<keyword evidence="1" id="KW-1133">Transmembrane helix</keyword>
<evidence type="ECO:0000313" key="3">
    <source>
        <dbReference type="Proteomes" id="UP000070467"/>
    </source>
</evidence>
<name>A0ABR5TMH0_9BACL</name>
<evidence type="ECO:0008006" key="4">
    <source>
        <dbReference type="Google" id="ProtNLM"/>
    </source>
</evidence>
<feature type="transmembrane region" description="Helical" evidence="1">
    <location>
        <begin position="12"/>
        <end position="32"/>
    </location>
</feature>
<accession>A0ABR5TMH0</accession>
<comment type="caution">
    <text evidence="2">The sequence shown here is derived from an EMBL/GenBank/DDBJ whole genome shotgun (WGS) entry which is preliminary data.</text>
</comment>
<dbReference type="InterPro" id="IPR012861">
    <property type="entry name" value="DUF1634"/>
</dbReference>
<keyword evidence="3" id="KW-1185">Reference proteome</keyword>
<dbReference type="Proteomes" id="UP000070467">
    <property type="component" value="Unassembled WGS sequence"/>
</dbReference>
<sequence length="116" mass="13487">MKDVRKKISNILTFGIFSSSIVILLGIILAIFGNSEYNLNKFYFFDFKKLKLENFLEYENLMMIGIFILILTPIIRVIGMGIEYAIIKDYKYMRISLIIVFILVISLVIGLQGKHR</sequence>
<reference evidence="2 3" key="1">
    <citation type="submission" date="2016-01" db="EMBL/GenBank/DDBJ databases">
        <authorList>
            <person name="Mitreva M."/>
            <person name="Pepin K.H."/>
            <person name="Mihindukulasuriya K.A."/>
            <person name="Fulton R."/>
            <person name="Fronick C."/>
            <person name="O'Laughlin M."/>
            <person name="Miner T."/>
            <person name="Herter B."/>
            <person name="Rosa B.A."/>
            <person name="Cordes M."/>
            <person name="Tomlinson C."/>
            <person name="Wollam A."/>
            <person name="Palsikar V.B."/>
            <person name="Mardis E.R."/>
            <person name="Wilson R.K."/>
        </authorList>
    </citation>
    <scope>NUCLEOTIDE SEQUENCE [LARGE SCALE GENOMIC DNA]</scope>
    <source>
        <strain evidence="2 3">KA00071</strain>
    </source>
</reference>
<feature type="transmembrane region" description="Helical" evidence="1">
    <location>
        <begin position="61"/>
        <end position="80"/>
    </location>
</feature>
<keyword evidence="1" id="KW-0812">Transmembrane</keyword>
<dbReference type="Pfam" id="PF07843">
    <property type="entry name" value="DUF1634"/>
    <property type="match status" value="1"/>
</dbReference>
<protein>
    <recommendedName>
        <fullName evidence="4">DUF1634 domain-containing protein</fullName>
    </recommendedName>
</protein>
<evidence type="ECO:0000313" key="2">
    <source>
        <dbReference type="EMBL" id="KXB58531.1"/>
    </source>
</evidence>
<keyword evidence="1" id="KW-0472">Membrane</keyword>
<dbReference type="EMBL" id="LSDB01000008">
    <property type="protein sequence ID" value="KXB58531.1"/>
    <property type="molecule type" value="Genomic_DNA"/>
</dbReference>
<dbReference type="RefSeq" id="WP_066129045.1">
    <property type="nucleotide sequence ID" value="NZ_KQ959861.1"/>
</dbReference>